<accession>A0A316YK05</accession>
<evidence type="ECO:0000256" key="1">
    <source>
        <dbReference type="ARBA" id="ARBA00022618"/>
    </source>
</evidence>
<dbReference type="InterPro" id="IPR007192">
    <property type="entry name" value="APC8"/>
</dbReference>
<keyword evidence="2" id="KW-0677">Repeat</keyword>
<dbReference type="PROSITE" id="PS50005">
    <property type="entry name" value="TPR"/>
    <property type="match status" value="4"/>
</dbReference>
<protein>
    <submittedName>
        <fullName evidence="10">TPR-like protein</fullName>
    </submittedName>
</protein>
<evidence type="ECO:0000256" key="8">
    <source>
        <dbReference type="SAM" id="MobiDB-lite"/>
    </source>
</evidence>
<gene>
    <name evidence="10" type="ORF">FA10DRAFT_268072</name>
</gene>
<keyword evidence="1" id="KW-0132">Cell division</keyword>
<dbReference type="GO" id="GO:0031145">
    <property type="term" value="P:anaphase-promoting complex-dependent catabolic process"/>
    <property type="evidence" value="ECO:0007669"/>
    <property type="project" value="TreeGrafter"/>
</dbReference>
<dbReference type="GO" id="GO:0016567">
    <property type="term" value="P:protein ubiquitination"/>
    <property type="evidence" value="ECO:0007669"/>
    <property type="project" value="TreeGrafter"/>
</dbReference>
<evidence type="ECO:0000313" key="10">
    <source>
        <dbReference type="EMBL" id="PWN89531.1"/>
    </source>
</evidence>
<evidence type="ECO:0000259" key="9">
    <source>
        <dbReference type="Pfam" id="PF04049"/>
    </source>
</evidence>
<reference evidence="10 11" key="1">
    <citation type="journal article" date="2018" name="Mol. Biol. Evol.">
        <title>Broad Genomic Sampling Reveals a Smut Pathogenic Ancestry of the Fungal Clade Ustilaginomycotina.</title>
        <authorList>
            <person name="Kijpornyongpan T."/>
            <person name="Mondo S.J."/>
            <person name="Barry K."/>
            <person name="Sandor L."/>
            <person name="Lee J."/>
            <person name="Lipzen A."/>
            <person name="Pangilinan J."/>
            <person name="LaButti K."/>
            <person name="Hainaut M."/>
            <person name="Henrissat B."/>
            <person name="Grigoriev I.V."/>
            <person name="Spatafora J.W."/>
            <person name="Aime M.C."/>
        </authorList>
    </citation>
    <scope>NUCLEOTIDE SEQUENCE [LARGE SCALE GENOMIC DNA]</scope>
    <source>
        <strain evidence="10 11">MCA 4198</strain>
    </source>
</reference>
<dbReference type="EMBL" id="KZ819637">
    <property type="protein sequence ID" value="PWN89531.1"/>
    <property type="molecule type" value="Genomic_DNA"/>
</dbReference>
<feature type="domain" description="Cdc23" evidence="9">
    <location>
        <begin position="23"/>
        <end position="68"/>
    </location>
</feature>
<proteinExistence type="predicted"/>
<dbReference type="STRING" id="215250.A0A316YK05"/>
<name>A0A316YK05_9BASI</name>
<dbReference type="GO" id="GO:0045842">
    <property type="term" value="P:positive regulation of mitotic metaphase/anaphase transition"/>
    <property type="evidence" value="ECO:0007669"/>
    <property type="project" value="TreeGrafter"/>
</dbReference>
<keyword evidence="11" id="KW-1185">Reference proteome</keyword>
<organism evidence="10 11">
    <name type="scientific">Acaromyces ingoldii</name>
    <dbReference type="NCBI Taxonomy" id="215250"/>
    <lineage>
        <taxon>Eukaryota</taxon>
        <taxon>Fungi</taxon>
        <taxon>Dikarya</taxon>
        <taxon>Basidiomycota</taxon>
        <taxon>Ustilaginomycotina</taxon>
        <taxon>Exobasidiomycetes</taxon>
        <taxon>Exobasidiales</taxon>
        <taxon>Cryptobasidiaceae</taxon>
        <taxon>Acaromyces</taxon>
    </lineage>
</organism>
<dbReference type="GO" id="GO:0005680">
    <property type="term" value="C:anaphase-promoting complex"/>
    <property type="evidence" value="ECO:0007669"/>
    <property type="project" value="InterPro"/>
</dbReference>
<keyword evidence="6" id="KW-0131">Cell cycle</keyword>
<keyword evidence="3" id="KW-0498">Mitosis</keyword>
<dbReference type="InterPro" id="IPR019734">
    <property type="entry name" value="TPR_rpt"/>
</dbReference>
<dbReference type="SMART" id="SM00028">
    <property type="entry name" value="TPR"/>
    <property type="match status" value="6"/>
</dbReference>
<sequence length="712" mass="78094">MSSSLSPLQVKSDFPDSSPARARSLLRRAARQLSERGLSHASKWALELLVCLPQPDAVQLKSPHTAQYSTVNGPLASTPATRTLASFPTQSTPAFPAIGGGSGSGSPSADDSGRFASFRNVAPPSPLANVSYPEEEEGVPDVNVDDDASMSAHVHFATSASASVSASQSASVVAGLGELDEEEEEDVFMLAKSLFDHQQWERCATMLEGHRVKGVKALFLGLYARYLALDKKMEEDRTPAAKRKGKVPRMGHEILDILRQLIDPHDPYLLFLKGVIFRKLGRRIEAMDCLLRSVEAMPYNWSAWLELSATLEGGLAELEEIGPLLPDSFMTSFFCDHFGRSSAARPPNDCLQRIDCLLESFPDLPYLLICRAHNLYLVQDLEGAEEAYEAARAIDPYRLDGMADYSNCLFVQNKEDKLAHLTHLLAKAGIDDAEVCCAVGNYHTLRGDNLRALEAFKRAVRLDPTCSSAWILLGHAYIETRNSMAAAEMYRRALEINPRDVRAWTGLANTYELNSAFSHALNHHKKAASINPYDHRFWNSMANCYERMGQTSNAIECYKRILSIDYADLWAQVHVMEAIARLVEEEEAEQSRGIGADEQAGALWHRRIVELLERARSLGEEEIDVGPRANSYIIAASLEIQLAGIMLHETAVESASASLGAPFAAKQATAAAGSGGNISLAIDYLQRVVASGSVRAPDAEEILKRLDSLGYQ</sequence>
<dbReference type="PANTHER" id="PTHR12558">
    <property type="entry name" value="CELL DIVISION CYCLE 16,23,27"/>
    <property type="match status" value="1"/>
</dbReference>
<dbReference type="PROSITE" id="PS50293">
    <property type="entry name" value="TPR_REGION"/>
    <property type="match status" value="1"/>
</dbReference>
<dbReference type="OrthoDB" id="10262026at2759"/>
<evidence type="ECO:0000256" key="6">
    <source>
        <dbReference type="ARBA" id="ARBA00023306"/>
    </source>
</evidence>
<dbReference type="InterPro" id="IPR011990">
    <property type="entry name" value="TPR-like_helical_dom_sf"/>
</dbReference>
<dbReference type="Proteomes" id="UP000245768">
    <property type="component" value="Unassembled WGS sequence"/>
</dbReference>
<dbReference type="GeneID" id="37044084"/>
<dbReference type="SUPFAM" id="SSF48452">
    <property type="entry name" value="TPR-like"/>
    <property type="match status" value="2"/>
</dbReference>
<dbReference type="AlphaFoldDB" id="A0A316YK05"/>
<feature type="repeat" description="TPR" evidence="7">
    <location>
        <begin position="433"/>
        <end position="466"/>
    </location>
</feature>
<dbReference type="Gene3D" id="1.25.40.10">
    <property type="entry name" value="Tetratricopeptide repeat domain"/>
    <property type="match status" value="3"/>
</dbReference>
<dbReference type="InParanoid" id="A0A316YK05"/>
<feature type="domain" description="Cdc23" evidence="9">
    <location>
        <begin position="161"/>
        <end position="372"/>
    </location>
</feature>
<feature type="region of interest" description="Disordered" evidence="8">
    <location>
        <begin position="1"/>
        <end position="20"/>
    </location>
</feature>
<keyword evidence="5 7" id="KW-0802">TPR repeat</keyword>
<feature type="repeat" description="TPR" evidence="7">
    <location>
        <begin position="467"/>
        <end position="500"/>
    </location>
</feature>
<evidence type="ECO:0000256" key="3">
    <source>
        <dbReference type="ARBA" id="ARBA00022776"/>
    </source>
</evidence>
<dbReference type="RefSeq" id="XP_025376729.1">
    <property type="nucleotide sequence ID" value="XM_025522168.1"/>
</dbReference>
<evidence type="ECO:0000256" key="4">
    <source>
        <dbReference type="ARBA" id="ARBA00022786"/>
    </source>
</evidence>
<dbReference type="PANTHER" id="PTHR12558:SF10">
    <property type="entry name" value="CELL DIVISION CYCLE PROTEIN 23 HOMOLOG"/>
    <property type="match status" value="1"/>
</dbReference>
<dbReference type="Pfam" id="PF04049">
    <property type="entry name" value="ANAPC8"/>
    <property type="match status" value="2"/>
</dbReference>
<keyword evidence="4" id="KW-0833">Ubl conjugation pathway</keyword>
<dbReference type="Pfam" id="PF13181">
    <property type="entry name" value="TPR_8"/>
    <property type="match status" value="1"/>
</dbReference>
<evidence type="ECO:0000256" key="2">
    <source>
        <dbReference type="ARBA" id="ARBA00022737"/>
    </source>
</evidence>
<evidence type="ECO:0000256" key="5">
    <source>
        <dbReference type="ARBA" id="ARBA00022803"/>
    </source>
</evidence>
<feature type="repeat" description="TPR" evidence="7">
    <location>
        <begin position="535"/>
        <end position="568"/>
    </location>
</feature>
<evidence type="ECO:0000256" key="7">
    <source>
        <dbReference type="PROSITE-ProRule" id="PRU00339"/>
    </source>
</evidence>
<feature type="repeat" description="TPR" evidence="7">
    <location>
        <begin position="501"/>
        <end position="534"/>
    </location>
</feature>
<dbReference type="Pfam" id="PF14559">
    <property type="entry name" value="TPR_19"/>
    <property type="match status" value="1"/>
</dbReference>
<dbReference type="GO" id="GO:0051301">
    <property type="term" value="P:cell division"/>
    <property type="evidence" value="ECO:0007669"/>
    <property type="project" value="UniProtKB-KW"/>
</dbReference>
<evidence type="ECO:0000313" key="11">
    <source>
        <dbReference type="Proteomes" id="UP000245768"/>
    </source>
</evidence>